<dbReference type="PANTHER" id="PTHR46696">
    <property type="entry name" value="P450, PUTATIVE (EUROFUNG)-RELATED"/>
    <property type="match status" value="1"/>
</dbReference>
<keyword evidence="2" id="KW-0349">Heme</keyword>
<evidence type="ECO:0000256" key="2">
    <source>
        <dbReference type="RuleBase" id="RU000461"/>
    </source>
</evidence>
<evidence type="ECO:0000313" key="4">
    <source>
        <dbReference type="EMBL" id="GIH87465.1"/>
    </source>
</evidence>
<dbReference type="OrthoDB" id="3321924at2"/>
<dbReference type="EMBL" id="BOOI01000060">
    <property type="protein sequence ID" value="GIH87465.1"/>
    <property type="molecule type" value="Genomic_DNA"/>
</dbReference>
<name>A0A8J3S666_PLARO</name>
<dbReference type="GO" id="GO:0005506">
    <property type="term" value="F:iron ion binding"/>
    <property type="evidence" value="ECO:0007669"/>
    <property type="project" value="InterPro"/>
</dbReference>
<sequence>MSTNGTCPIHPFDLDDDGVNRPGPELNGEYHRIRDETDTGVARVRLAGRDVEAWLVTRYADVVEVSRNPVFSRSRAAAAGADPVEGLADTLLGLDAEDHSELREPIKRAFGPQNVAALTDGIRRRTEAQLTLMRERGEPADLLEAFALPVAMGTISDMLGVPPGDRADFLRWSRPFLGTSHDDPAEARQALLTMFGYLGELLKQRREQPTGDLLSQIAAANLPEAREVMLPISLIVGGWETTASSVAAFVHQLLIRPYDAHDTAYAYLVDHPEAVPGAARELERMFSSSAADSMPRYVTRDITLPSGARLHEGDIAIPSHDAANYDREVFPDPYRMDFARRFARQPLTFGWGPHRCVGQHLGHEEIVIAIDTLVRNAPGLRLAVPADSIAYKADRAVTGPVTLPVAWS</sequence>
<protein>
    <submittedName>
        <fullName evidence="4">Cytochrome P450</fullName>
    </submittedName>
</protein>
<dbReference type="InterPro" id="IPR017972">
    <property type="entry name" value="Cyt_P450_CS"/>
</dbReference>
<dbReference type="SUPFAM" id="SSF48264">
    <property type="entry name" value="Cytochrome P450"/>
    <property type="match status" value="1"/>
</dbReference>
<keyword evidence="5" id="KW-1185">Reference proteome</keyword>
<keyword evidence="2" id="KW-0408">Iron</keyword>
<dbReference type="InterPro" id="IPR001128">
    <property type="entry name" value="Cyt_P450"/>
</dbReference>
<dbReference type="AlphaFoldDB" id="A0A8J3S666"/>
<dbReference type="Pfam" id="PF00067">
    <property type="entry name" value="p450"/>
    <property type="match status" value="1"/>
</dbReference>
<keyword evidence="2" id="KW-0479">Metal-binding</keyword>
<dbReference type="GO" id="GO:0004497">
    <property type="term" value="F:monooxygenase activity"/>
    <property type="evidence" value="ECO:0007669"/>
    <property type="project" value="UniProtKB-KW"/>
</dbReference>
<proteinExistence type="inferred from homology"/>
<comment type="similarity">
    <text evidence="1 2">Belongs to the cytochrome P450 family.</text>
</comment>
<accession>A0A8J3S666</accession>
<dbReference type="PANTHER" id="PTHR46696:SF1">
    <property type="entry name" value="CYTOCHROME P450 YJIB-RELATED"/>
    <property type="match status" value="1"/>
</dbReference>
<evidence type="ECO:0000313" key="5">
    <source>
        <dbReference type="Proteomes" id="UP000655044"/>
    </source>
</evidence>
<reference evidence="4" key="1">
    <citation type="submission" date="2021-01" db="EMBL/GenBank/DDBJ databases">
        <title>Whole genome shotgun sequence of Planobispora rosea NBRC 15558.</title>
        <authorList>
            <person name="Komaki H."/>
            <person name="Tamura T."/>
        </authorList>
    </citation>
    <scope>NUCLEOTIDE SEQUENCE</scope>
    <source>
        <strain evidence="4">NBRC 15558</strain>
    </source>
</reference>
<comment type="caution">
    <text evidence="4">The sequence shown here is derived from an EMBL/GenBank/DDBJ whole genome shotgun (WGS) entry which is preliminary data.</text>
</comment>
<evidence type="ECO:0000256" key="3">
    <source>
        <dbReference type="SAM" id="MobiDB-lite"/>
    </source>
</evidence>
<evidence type="ECO:0000256" key="1">
    <source>
        <dbReference type="ARBA" id="ARBA00010617"/>
    </source>
</evidence>
<organism evidence="4 5">
    <name type="scientific">Planobispora rosea</name>
    <dbReference type="NCBI Taxonomy" id="35762"/>
    <lineage>
        <taxon>Bacteria</taxon>
        <taxon>Bacillati</taxon>
        <taxon>Actinomycetota</taxon>
        <taxon>Actinomycetes</taxon>
        <taxon>Streptosporangiales</taxon>
        <taxon>Streptosporangiaceae</taxon>
        <taxon>Planobispora</taxon>
    </lineage>
</organism>
<dbReference type="Proteomes" id="UP000655044">
    <property type="component" value="Unassembled WGS sequence"/>
</dbReference>
<feature type="region of interest" description="Disordered" evidence="3">
    <location>
        <begin position="1"/>
        <end position="20"/>
    </location>
</feature>
<dbReference type="PROSITE" id="PS00086">
    <property type="entry name" value="CYTOCHROME_P450"/>
    <property type="match status" value="1"/>
</dbReference>
<keyword evidence="2" id="KW-0560">Oxidoreductase</keyword>
<gene>
    <name evidence="4" type="ORF">Pro02_58730</name>
</gene>
<dbReference type="Gene3D" id="1.10.630.10">
    <property type="entry name" value="Cytochrome P450"/>
    <property type="match status" value="1"/>
</dbReference>
<keyword evidence="2" id="KW-0503">Monooxygenase</keyword>
<dbReference type="RefSeq" id="WP_068923175.1">
    <property type="nucleotide sequence ID" value="NZ_BMQP01000040.1"/>
</dbReference>
<dbReference type="GO" id="GO:0016705">
    <property type="term" value="F:oxidoreductase activity, acting on paired donors, with incorporation or reduction of molecular oxygen"/>
    <property type="evidence" value="ECO:0007669"/>
    <property type="project" value="InterPro"/>
</dbReference>
<dbReference type="InterPro" id="IPR002397">
    <property type="entry name" value="Cyt_P450_B"/>
</dbReference>
<dbReference type="GO" id="GO:0020037">
    <property type="term" value="F:heme binding"/>
    <property type="evidence" value="ECO:0007669"/>
    <property type="project" value="InterPro"/>
</dbReference>
<dbReference type="PRINTS" id="PR00359">
    <property type="entry name" value="BP450"/>
</dbReference>
<dbReference type="InterPro" id="IPR036396">
    <property type="entry name" value="Cyt_P450_sf"/>
</dbReference>